<sequence length="105" mass="10611">MGRNHFSGAAAGQIADRGDASATVVGKPTEQIDVLANRIGHGLQHGHVDLITAAIETRAAGAVIRATPGGGLAPKGDETVPYKYKADNEQMFGATAPTPPTPGGP</sequence>
<gene>
    <name evidence="2" type="ORF">A11S_423</name>
</gene>
<protein>
    <submittedName>
        <fullName evidence="2">Uncharacterized protein</fullName>
    </submittedName>
</protein>
<dbReference type="EMBL" id="CP003538">
    <property type="protein sequence ID" value="AGH97256.1"/>
    <property type="molecule type" value="Genomic_DNA"/>
</dbReference>
<dbReference type="AlphaFoldDB" id="M4VGS5"/>
<dbReference type="KEGG" id="man:A11S_423"/>
<reference evidence="2 3" key="1">
    <citation type="journal article" date="2013" name="ISME J.">
        <title>By their genes ye shall know them: genomic signatures of predatory bacteria.</title>
        <authorList>
            <person name="Pasternak Z."/>
            <person name="Pietrokovski S."/>
            <person name="Rotem O."/>
            <person name="Gophna U."/>
            <person name="Lurie-Weinberger M.N."/>
            <person name="Jurkevitch E."/>
        </authorList>
    </citation>
    <scope>NUCLEOTIDE SEQUENCE [LARGE SCALE GENOMIC DNA]</scope>
    <source>
        <strain evidence="2">EPB</strain>
    </source>
</reference>
<dbReference type="OrthoDB" id="9841231at2"/>
<organism evidence="2 3">
    <name type="scientific">Micavibrio aeruginosavorus EPB</name>
    <dbReference type="NCBI Taxonomy" id="349215"/>
    <lineage>
        <taxon>Bacteria</taxon>
        <taxon>Pseudomonadati</taxon>
        <taxon>Bdellovibrionota</taxon>
        <taxon>Bdellovibrionia</taxon>
        <taxon>Bdellovibrionales</taxon>
        <taxon>Pseudobdellovibrionaceae</taxon>
        <taxon>Micavibrio</taxon>
    </lineage>
</organism>
<name>M4VGS5_9BACT</name>
<dbReference type="Proteomes" id="UP000011932">
    <property type="component" value="Chromosome"/>
</dbReference>
<dbReference type="PATRIC" id="fig|349215.9.peg.417"/>
<dbReference type="STRING" id="349215.A11S_423"/>
<dbReference type="HOGENOM" id="CLU_2233404_0_0_5"/>
<feature type="region of interest" description="Disordered" evidence="1">
    <location>
        <begin position="1"/>
        <end position="23"/>
    </location>
</feature>
<evidence type="ECO:0000256" key="1">
    <source>
        <dbReference type="SAM" id="MobiDB-lite"/>
    </source>
</evidence>
<accession>M4VGS5</accession>
<proteinExistence type="predicted"/>
<evidence type="ECO:0000313" key="2">
    <source>
        <dbReference type="EMBL" id="AGH97256.1"/>
    </source>
</evidence>
<evidence type="ECO:0000313" key="3">
    <source>
        <dbReference type="Proteomes" id="UP000011932"/>
    </source>
</evidence>
<dbReference type="RefSeq" id="WP_015466813.1">
    <property type="nucleotide sequence ID" value="NC_020812.1"/>
</dbReference>